<dbReference type="OMA" id="TTQCIEE"/>
<feature type="signal peptide" evidence="1">
    <location>
        <begin position="1"/>
        <end position="20"/>
    </location>
</feature>
<proteinExistence type="predicted"/>
<reference evidence="2 3" key="1">
    <citation type="submission" date="2013-11" db="EMBL/GenBank/DDBJ databases">
        <title>Genome sequencing of Stegodyphus mimosarum.</title>
        <authorList>
            <person name="Bechsgaard J."/>
        </authorList>
    </citation>
    <scope>NUCLEOTIDE SEQUENCE [LARGE SCALE GENOMIC DNA]</scope>
</reference>
<keyword evidence="1" id="KW-0732">Signal</keyword>
<dbReference type="EMBL" id="KK121164">
    <property type="protein sequence ID" value="KFM79895.1"/>
    <property type="molecule type" value="Genomic_DNA"/>
</dbReference>
<feature type="non-terminal residue" evidence="2">
    <location>
        <position position="222"/>
    </location>
</feature>
<evidence type="ECO:0000313" key="3">
    <source>
        <dbReference type="Proteomes" id="UP000054359"/>
    </source>
</evidence>
<sequence>MKMKLLILFTLFMLVNSQSADDDLKCNLKICGAELLNFEKFTFKMLFRKLELANFCIKNCTPPVVHEFFQGIIFAITKRIPGHCSGEECAEQNRFVALAKCVEEKAWPLLQCSKQLIDLAQIELVLDSHEEKRNTTCKIVTETTQCIEENLQSCGERPFGLLKEIFGDVIKIGITAYCHPAYRDQGLFLRRTTLDDYDVTAPTSDYTGSVKPHPQYVKGYRP</sequence>
<dbReference type="AlphaFoldDB" id="A0A087URA6"/>
<name>A0A087URA6_STEMI</name>
<evidence type="ECO:0000313" key="2">
    <source>
        <dbReference type="EMBL" id="KFM79895.1"/>
    </source>
</evidence>
<dbReference type="OrthoDB" id="6409961at2759"/>
<evidence type="ECO:0008006" key="4">
    <source>
        <dbReference type="Google" id="ProtNLM"/>
    </source>
</evidence>
<feature type="chain" id="PRO_5001830908" description="DUF19 domain-containing protein" evidence="1">
    <location>
        <begin position="21"/>
        <end position="222"/>
    </location>
</feature>
<dbReference type="Proteomes" id="UP000054359">
    <property type="component" value="Unassembled WGS sequence"/>
</dbReference>
<accession>A0A087URA6</accession>
<evidence type="ECO:0000256" key="1">
    <source>
        <dbReference type="SAM" id="SignalP"/>
    </source>
</evidence>
<protein>
    <recommendedName>
        <fullName evidence="4">DUF19 domain-containing protein</fullName>
    </recommendedName>
</protein>
<keyword evidence="3" id="KW-1185">Reference proteome</keyword>
<organism evidence="2 3">
    <name type="scientific">Stegodyphus mimosarum</name>
    <name type="common">African social velvet spider</name>
    <dbReference type="NCBI Taxonomy" id="407821"/>
    <lineage>
        <taxon>Eukaryota</taxon>
        <taxon>Metazoa</taxon>
        <taxon>Ecdysozoa</taxon>
        <taxon>Arthropoda</taxon>
        <taxon>Chelicerata</taxon>
        <taxon>Arachnida</taxon>
        <taxon>Araneae</taxon>
        <taxon>Araneomorphae</taxon>
        <taxon>Entelegynae</taxon>
        <taxon>Eresoidea</taxon>
        <taxon>Eresidae</taxon>
        <taxon>Stegodyphus</taxon>
    </lineage>
</organism>
<gene>
    <name evidence="2" type="ORF">X975_26641</name>
</gene>